<dbReference type="InterPro" id="IPR044996">
    <property type="entry name" value="COQ10-like"/>
</dbReference>
<dbReference type="AlphaFoldDB" id="A0A125NW27"/>
<dbReference type="Pfam" id="PF03364">
    <property type="entry name" value="Polyketide_cyc"/>
    <property type="match status" value="1"/>
</dbReference>
<sequence>MPTFETTRRMPFTADQMFAVVADVQHYPLFVPLCERLEIAARQDNGAEQVITAIMAVGYQKISEKFTSRVTLRPDAREIDVVKIDGPFQRLTNRWRFRDVPGGCEVHFFIDYAFASKMLSLLMGAVFDKAVRKYTDAFEARARTLYPATPNTMMVANTDAEDASRPRGRAD</sequence>
<dbReference type="PATRIC" id="fig|121290.4.peg.2156"/>
<dbReference type="SUPFAM" id="SSF55961">
    <property type="entry name" value="Bet v1-like"/>
    <property type="match status" value="1"/>
</dbReference>
<dbReference type="InterPro" id="IPR005031">
    <property type="entry name" value="COQ10_START"/>
</dbReference>
<evidence type="ECO:0000313" key="3">
    <source>
        <dbReference type="EMBL" id="KWT71518.1"/>
    </source>
</evidence>
<proteinExistence type="inferred from homology"/>
<evidence type="ECO:0000259" key="2">
    <source>
        <dbReference type="Pfam" id="PF03364"/>
    </source>
</evidence>
<evidence type="ECO:0000256" key="1">
    <source>
        <dbReference type="ARBA" id="ARBA00008918"/>
    </source>
</evidence>
<dbReference type="GO" id="GO:0045333">
    <property type="term" value="P:cellular respiration"/>
    <property type="evidence" value="ECO:0007669"/>
    <property type="project" value="InterPro"/>
</dbReference>
<dbReference type="PANTHER" id="PTHR12901">
    <property type="entry name" value="SPERM PROTEIN HOMOLOG"/>
    <property type="match status" value="1"/>
</dbReference>
<feature type="domain" description="Coenzyme Q-binding protein COQ10 START" evidence="2">
    <location>
        <begin position="10"/>
        <end position="139"/>
    </location>
</feature>
<dbReference type="RefSeq" id="WP_083509406.1">
    <property type="nucleotide sequence ID" value="NZ_LMTR01000021.1"/>
</dbReference>
<dbReference type="PANTHER" id="PTHR12901:SF10">
    <property type="entry name" value="COENZYME Q-BINDING PROTEIN COQ10, MITOCHONDRIAL"/>
    <property type="match status" value="1"/>
</dbReference>
<evidence type="ECO:0000313" key="4">
    <source>
        <dbReference type="Proteomes" id="UP000059074"/>
    </source>
</evidence>
<organism evidence="3 4">
    <name type="scientific">Hyphomicrobium sulfonivorans</name>
    <dbReference type="NCBI Taxonomy" id="121290"/>
    <lineage>
        <taxon>Bacteria</taxon>
        <taxon>Pseudomonadati</taxon>
        <taxon>Pseudomonadota</taxon>
        <taxon>Alphaproteobacteria</taxon>
        <taxon>Hyphomicrobiales</taxon>
        <taxon>Hyphomicrobiaceae</taxon>
        <taxon>Hyphomicrobium</taxon>
    </lineage>
</organism>
<accession>A0A125NW27</accession>
<dbReference type="EMBL" id="LMTR01000021">
    <property type="protein sequence ID" value="KWT71518.1"/>
    <property type="molecule type" value="Genomic_DNA"/>
</dbReference>
<comment type="similarity">
    <text evidence="1">Belongs to the ribosome association toxin RatA family.</text>
</comment>
<reference evidence="3 4" key="1">
    <citation type="submission" date="2015-10" db="EMBL/GenBank/DDBJ databases">
        <title>Transcriptomic analysis of a linuron degrading triple-species bacterial consortium.</title>
        <authorList>
            <person name="Albers P."/>
        </authorList>
    </citation>
    <scope>NUCLEOTIDE SEQUENCE [LARGE SCALE GENOMIC DNA]</scope>
    <source>
        <strain evidence="3 4">WDL6</strain>
    </source>
</reference>
<dbReference type="CDD" id="cd07813">
    <property type="entry name" value="COQ10p_like"/>
    <property type="match status" value="1"/>
</dbReference>
<dbReference type="GO" id="GO:0048039">
    <property type="term" value="F:ubiquinone binding"/>
    <property type="evidence" value="ECO:0007669"/>
    <property type="project" value="InterPro"/>
</dbReference>
<comment type="caution">
    <text evidence="3">The sequence shown here is derived from an EMBL/GenBank/DDBJ whole genome shotgun (WGS) entry which is preliminary data.</text>
</comment>
<keyword evidence="4" id="KW-1185">Reference proteome</keyword>
<dbReference type="Gene3D" id="3.30.530.20">
    <property type="match status" value="1"/>
</dbReference>
<name>A0A125NW27_HYPSL</name>
<dbReference type="STRING" id="121290.APY04_0440"/>
<dbReference type="OrthoDB" id="9804759at2"/>
<protein>
    <submittedName>
        <fullName evidence="3">Putative oligoketide cyclase/dehydratase or lipid transport protein YfjG</fullName>
    </submittedName>
</protein>
<gene>
    <name evidence="3" type="ORF">APY04_0440</name>
</gene>
<dbReference type="InterPro" id="IPR023393">
    <property type="entry name" value="START-like_dom_sf"/>
</dbReference>
<dbReference type="Proteomes" id="UP000059074">
    <property type="component" value="Unassembled WGS sequence"/>
</dbReference>